<dbReference type="Proteomes" id="UP000437709">
    <property type="component" value="Unassembled WGS sequence"/>
</dbReference>
<evidence type="ECO:0000256" key="4">
    <source>
        <dbReference type="ARBA" id="ARBA00022692"/>
    </source>
</evidence>
<comment type="subcellular location">
    <subcellularLocation>
        <location evidence="1">Cell membrane</location>
        <topology evidence="1">Multi-pass membrane protein</topology>
    </subcellularLocation>
</comment>
<feature type="transmembrane region" description="Helical" evidence="9">
    <location>
        <begin position="232"/>
        <end position="251"/>
    </location>
</feature>
<keyword evidence="8 9" id="KW-0472">Membrane</keyword>
<evidence type="ECO:0000256" key="3">
    <source>
        <dbReference type="ARBA" id="ARBA00022475"/>
    </source>
</evidence>
<feature type="transmembrane region" description="Helical" evidence="9">
    <location>
        <begin position="304"/>
        <end position="329"/>
    </location>
</feature>
<evidence type="ECO:0000256" key="5">
    <source>
        <dbReference type="ARBA" id="ARBA00022741"/>
    </source>
</evidence>
<dbReference type="InterPro" id="IPR051120">
    <property type="entry name" value="ABC_AA/LPS_Transport"/>
</dbReference>
<dbReference type="EMBL" id="WHPC01000076">
    <property type="protein sequence ID" value="MPV38364.1"/>
    <property type="molecule type" value="Genomic_DNA"/>
</dbReference>
<evidence type="ECO:0000313" key="11">
    <source>
        <dbReference type="EMBL" id="MPV38364.1"/>
    </source>
</evidence>
<sequence>MVPMSGSSSVALPKARVVQPAPDERRRQPRSFVKFLLGASVLLALGPAMDSYTQSVLAVAFLFGVTAVTVDLLWGYTGILSYAQSAFFGLGAYGVAVAVSQTGAYTVPMALLGAAIGVICAVVTAFIFGALSFHSKANWLYIAVVTFAAPFIFQRAMLSGGTFTGSSSGLAGFSPVALSPLSWYWLCGAFLIVVLVCAYVFTKSDMGTVLRAIRDNETRCRFVGVRVHRIKLYLFAALSVVSALAGVLYALSQNVVAPDIGSFELATQMIIWTAVGGRATLFGPVVAAIGVNWATASLSGDLPFLWQLLLGIVFVVVVMYFPAGAAGMLKPLWQRLLRKSGTQAPTDQVVLRAADKGDNAADKAGGLELDGVVLQYGAVRAVSGLSFQAVPGELVSIVGPNGAGKTSAMHCISDGRKRTSGTVRVSGTDTGNLPPEEVSWLGVGQKFQHASVFSTLTVGEALRVARYSKDRPSLLRRDEELELPQLAIEVLEATDLTDQLRTVAGNLSHGEKQALELALLLATDPSVVLLDEPTAGLSHAERLQLGRIFQQIASEFKRVVILVEHDLEFVRNVSSRIIVMNNGELILDGSVADVVESDVVREIYTGSVEEADE</sequence>
<feature type="transmembrane region" description="Helical" evidence="9">
    <location>
        <begin position="110"/>
        <end position="133"/>
    </location>
</feature>
<name>A0A6N7ET62_9MICO</name>
<dbReference type="InterPro" id="IPR017871">
    <property type="entry name" value="ABC_transporter-like_CS"/>
</dbReference>
<dbReference type="GO" id="GO:0015658">
    <property type="term" value="F:branched-chain amino acid transmembrane transporter activity"/>
    <property type="evidence" value="ECO:0007669"/>
    <property type="project" value="InterPro"/>
</dbReference>
<dbReference type="InterPro" id="IPR001851">
    <property type="entry name" value="ABC_transp_permease"/>
</dbReference>
<evidence type="ECO:0000256" key="7">
    <source>
        <dbReference type="ARBA" id="ARBA00022989"/>
    </source>
</evidence>
<keyword evidence="5" id="KW-0547">Nucleotide-binding</keyword>
<keyword evidence="2" id="KW-0813">Transport</keyword>
<keyword evidence="12" id="KW-1185">Reference proteome</keyword>
<dbReference type="GO" id="GO:0005886">
    <property type="term" value="C:plasma membrane"/>
    <property type="evidence" value="ECO:0007669"/>
    <property type="project" value="UniProtKB-SubCell"/>
</dbReference>
<accession>A0A6N7ET62</accession>
<protein>
    <submittedName>
        <fullName evidence="11">ATP-binding cassette domain-containing protein</fullName>
    </submittedName>
</protein>
<dbReference type="AlphaFoldDB" id="A0A6N7ET62"/>
<keyword evidence="4 9" id="KW-0812">Transmembrane</keyword>
<feature type="transmembrane region" description="Helical" evidence="9">
    <location>
        <begin position="55"/>
        <end position="74"/>
    </location>
</feature>
<dbReference type="Pfam" id="PF00005">
    <property type="entry name" value="ABC_tran"/>
    <property type="match status" value="1"/>
</dbReference>
<proteinExistence type="predicted"/>
<dbReference type="InterPro" id="IPR043428">
    <property type="entry name" value="LivM-like"/>
</dbReference>
<dbReference type="PROSITE" id="PS00211">
    <property type="entry name" value="ABC_TRANSPORTER_1"/>
    <property type="match status" value="1"/>
</dbReference>
<comment type="caution">
    <text evidence="11">The sequence shown here is derived from an EMBL/GenBank/DDBJ whole genome shotgun (WGS) entry which is preliminary data.</text>
</comment>
<keyword evidence="7 9" id="KW-1133">Transmembrane helix</keyword>
<evidence type="ECO:0000256" key="6">
    <source>
        <dbReference type="ARBA" id="ARBA00022840"/>
    </source>
</evidence>
<feature type="transmembrane region" description="Helical" evidence="9">
    <location>
        <begin position="140"/>
        <end position="163"/>
    </location>
</feature>
<keyword evidence="6 11" id="KW-0067">ATP-binding</keyword>
<evidence type="ECO:0000256" key="2">
    <source>
        <dbReference type="ARBA" id="ARBA00022448"/>
    </source>
</evidence>
<evidence type="ECO:0000256" key="1">
    <source>
        <dbReference type="ARBA" id="ARBA00004651"/>
    </source>
</evidence>
<feature type="transmembrane region" description="Helical" evidence="9">
    <location>
        <begin position="183"/>
        <end position="201"/>
    </location>
</feature>
<dbReference type="InterPro" id="IPR003593">
    <property type="entry name" value="AAA+_ATPase"/>
</dbReference>
<dbReference type="Gene3D" id="3.40.50.300">
    <property type="entry name" value="P-loop containing nucleotide triphosphate hydrolases"/>
    <property type="match status" value="1"/>
</dbReference>
<dbReference type="CDD" id="cd06581">
    <property type="entry name" value="TM_PBP1_LivM_like"/>
    <property type="match status" value="1"/>
</dbReference>
<dbReference type="SMART" id="SM00382">
    <property type="entry name" value="AAA"/>
    <property type="match status" value="1"/>
</dbReference>
<feature type="domain" description="ABC transporter" evidence="10">
    <location>
        <begin position="367"/>
        <end position="607"/>
    </location>
</feature>
<dbReference type="PANTHER" id="PTHR45772:SF2">
    <property type="entry name" value="ABC TRANSPORTER ATP-BINDING PROTEIN"/>
    <property type="match status" value="1"/>
</dbReference>
<dbReference type="Pfam" id="PF02653">
    <property type="entry name" value="BPD_transp_2"/>
    <property type="match status" value="1"/>
</dbReference>
<evidence type="ECO:0000259" key="10">
    <source>
        <dbReference type="PROSITE" id="PS50893"/>
    </source>
</evidence>
<evidence type="ECO:0000256" key="9">
    <source>
        <dbReference type="SAM" id="Phobius"/>
    </source>
</evidence>
<organism evidence="11 12">
    <name type="scientific">Georgenia subflava</name>
    <dbReference type="NCBI Taxonomy" id="1622177"/>
    <lineage>
        <taxon>Bacteria</taxon>
        <taxon>Bacillati</taxon>
        <taxon>Actinomycetota</taxon>
        <taxon>Actinomycetes</taxon>
        <taxon>Micrococcales</taxon>
        <taxon>Bogoriellaceae</taxon>
        <taxon>Georgenia</taxon>
    </lineage>
</organism>
<feature type="transmembrane region" description="Helical" evidence="9">
    <location>
        <begin position="32"/>
        <end position="49"/>
    </location>
</feature>
<dbReference type="PROSITE" id="PS50893">
    <property type="entry name" value="ABC_TRANSPORTER_2"/>
    <property type="match status" value="1"/>
</dbReference>
<gene>
    <name evidence="11" type="ORF">GB881_15190</name>
</gene>
<dbReference type="GO" id="GO:0005524">
    <property type="term" value="F:ATP binding"/>
    <property type="evidence" value="ECO:0007669"/>
    <property type="project" value="UniProtKB-KW"/>
</dbReference>
<dbReference type="SUPFAM" id="SSF52540">
    <property type="entry name" value="P-loop containing nucleoside triphosphate hydrolases"/>
    <property type="match status" value="1"/>
</dbReference>
<reference evidence="11 12" key="1">
    <citation type="submission" date="2019-10" db="EMBL/GenBank/DDBJ databases">
        <title>Georgenia wutianyii sp. nov. and Georgenia yuyongxinii sp. nov. isolated from plateau pika (Ochotona curzoniae) in the Qinghai-Tibet plateau of China.</title>
        <authorList>
            <person name="Tian Z."/>
        </authorList>
    </citation>
    <scope>NUCLEOTIDE SEQUENCE [LARGE SCALE GENOMIC DNA]</scope>
    <source>
        <strain evidence="11 12">JCM 19765</strain>
    </source>
</reference>
<evidence type="ECO:0000256" key="8">
    <source>
        <dbReference type="ARBA" id="ARBA00023136"/>
    </source>
</evidence>
<dbReference type="OrthoDB" id="9814461at2"/>
<feature type="transmembrane region" description="Helical" evidence="9">
    <location>
        <begin position="86"/>
        <end position="104"/>
    </location>
</feature>
<dbReference type="GO" id="GO:0016887">
    <property type="term" value="F:ATP hydrolysis activity"/>
    <property type="evidence" value="ECO:0007669"/>
    <property type="project" value="InterPro"/>
</dbReference>
<dbReference type="InterPro" id="IPR027417">
    <property type="entry name" value="P-loop_NTPase"/>
</dbReference>
<dbReference type="PANTHER" id="PTHR45772">
    <property type="entry name" value="CONSERVED COMPONENT OF ABC TRANSPORTER FOR NATURAL AMINO ACIDS-RELATED"/>
    <property type="match status" value="1"/>
</dbReference>
<keyword evidence="3" id="KW-1003">Cell membrane</keyword>
<dbReference type="InterPro" id="IPR003439">
    <property type="entry name" value="ABC_transporter-like_ATP-bd"/>
</dbReference>
<evidence type="ECO:0000313" key="12">
    <source>
        <dbReference type="Proteomes" id="UP000437709"/>
    </source>
</evidence>